<sequence length="68" mass="7387">WCPLVCFLLDVDFSMDSDKALWCMPVVPATREAEGGGSLEPRSSGLQCTKPIHHCTPAWAASLLFVPP</sequence>
<dbReference type="Ensembl" id="ENSSSCT00060033383.1">
    <property type="protein sequence ID" value="ENSSSCP00060014306.1"/>
    <property type="gene ID" value="ENSSSCG00060024626.1"/>
</dbReference>
<dbReference type="AlphaFoldDB" id="A0A8D1UTX1"/>
<reference evidence="1" key="1">
    <citation type="submission" date="2025-08" db="UniProtKB">
        <authorList>
            <consortium name="Ensembl"/>
        </authorList>
    </citation>
    <scope>IDENTIFICATION</scope>
</reference>
<name>A0A8D1UTX1_PIG</name>
<evidence type="ECO:0000313" key="2">
    <source>
        <dbReference type="Proteomes" id="UP000694723"/>
    </source>
</evidence>
<evidence type="ECO:0000313" key="1">
    <source>
        <dbReference type="Ensembl" id="ENSSSCP00060014306.1"/>
    </source>
</evidence>
<organism evidence="1 2">
    <name type="scientific">Sus scrofa</name>
    <name type="common">Pig</name>
    <dbReference type="NCBI Taxonomy" id="9823"/>
    <lineage>
        <taxon>Eukaryota</taxon>
        <taxon>Metazoa</taxon>
        <taxon>Chordata</taxon>
        <taxon>Craniata</taxon>
        <taxon>Vertebrata</taxon>
        <taxon>Euteleostomi</taxon>
        <taxon>Mammalia</taxon>
        <taxon>Eutheria</taxon>
        <taxon>Laurasiatheria</taxon>
        <taxon>Artiodactyla</taxon>
        <taxon>Suina</taxon>
        <taxon>Suidae</taxon>
        <taxon>Sus</taxon>
    </lineage>
</organism>
<proteinExistence type="predicted"/>
<protein>
    <submittedName>
        <fullName evidence="1">Uncharacterized protein</fullName>
    </submittedName>
</protein>
<accession>A0A8D1UTX1</accession>
<dbReference type="Proteomes" id="UP000694723">
    <property type="component" value="Unplaced"/>
</dbReference>